<dbReference type="PANTHER" id="PTHR33886">
    <property type="entry name" value="UNSATURATED RHAMNOGALACTURONAN HYDROLASE (EUROFUNG)"/>
    <property type="match status" value="1"/>
</dbReference>
<comment type="caution">
    <text evidence="3">The sequence shown here is derived from an EMBL/GenBank/DDBJ whole genome shotgun (WGS) entry which is preliminary data.</text>
</comment>
<dbReference type="GO" id="GO:0016787">
    <property type="term" value="F:hydrolase activity"/>
    <property type="evidence" value="ECO:0007669"/>
    <property type="project" value="UniProtKB-KW"/>
</dbReference>
<sequence>MTESALPASREEIRGLIDRMIDNLVTIEVTDTKGLWVNPDGTVVDDKSWKEWNWPQGVGLYGIYKNYQITGNPKALKTVTDWFDQALAKGTPAKNVNSVAPILTLAFLYEQTGEPSYLPYLKQWGEWIYRDQTRTEGDGIQHVTLADANHNQLWADTLVMTVLALAKLGKVLDRPEYLEEAKYQFLIHAKFLMDSATGLWFHGWTFDDRNNFSAAHWGRGNCWATIAIPEFLSLLDLDEHDAVRRWLIEVLREQVEALTRLQDERTGMWHTLLDDPESYVESSATAGIAYGILKAVHERYIDAAYAPVAYRAIKGLIGRINEAGEVGNVSAGTGIGSDFDYYRNIDVTPMPYGQSLTVLAFTEMLVSYC</sequence>
<reference evidence="4 5" key="1">
    <citation type="journal article" date="2019" name="Syst. Appl. Microbiol.">
        <title>Characterization of Bifidobacterium species in feaces of the Egyptian fruit bat: Description of B. vespertilionis sp. nov. and B. rousetti sp. nov.</title>
        <authorList>
            <person name="Modesto M."/>
            <person name="Satti M."/>
            <person name="Watanabe K."/>
            <person name="Puglisi E."/>
            <person name="Morelli L."/>
            <person name="Huang C.-H."/>
            <person name="Liou J.-S."/>
            <person name="Miyashita M."/>
            <person name="Tamura T."/>
            <person name="Saito S."/>
            <person name="Mori K."/>
            <person name="Huang L."/>
            <person name="Sciavilla P."/>
            <person name="Sandri C."/>
            <person name="Spiezio C."/>
            <person name="Vitali F."/>
            <person name="Cavalieri D."/>
            <person name="Perpetuini G."/>
            <person name="Tofalo R."/>
            <person name="Bonetti A."/>
            <person name="Arita M."/>
            <person name="Mattarelli P."/>
        </authorList>
    </citation>
    <scope>NUCLEOTIDE SEQUENCE [LARGE SCALE GENOMIC DNA]</scope>
    <source>
        <strain evidence="2 5">RST16</strain>
        <strain evidence="3 4">RST8</strain>
    </source>
</reference>
<proteinExistence type="predicted"/>
<dbReference type="OrthoDB" id="9812931at2"/>
<dbReference type="Proteomes" id="UP000345527">
    <property type="component" value="Unassembled WGS sequence"/>
</dbReference>
<dbReference type="SUPFAM" id="SSF48208">
    <property type="entry name" value="Six-hairpin glycosidases"/>
    <property type="match status" value="1"/>
</dbReference>
<accession>A0A5J5E651</accession>
<keyword evidence="5" id="KW-1185">Reference proteome</keyword>
<dbReference type="PANTHER" id="PTHR33886:SF8">
    <property type="entry name" value="UNSATURATED RHAMNOGALACTURONAN HYDROLASE (EUROFUNG)"/>
    <property type="match status" value="1"/>
</dbReference>
<dbReference type="InterPro" id="IPR052043">
    <property type="entry name" value="PolySaccharide_Degr_Enz"/>
</dbReference>
<dbReference type="AlphaFoldDB" id="A0A5J5E651"/>
<keyword evidence="1 3" id="KW-0378">Hydrolase</keyword>
<evidence type="ECO:0000313" key="4">
    <source>
        <dbReference type="Proteomes" id="UP000345527"/>
    </source>
</evidence>
<dbReference type="InterPro" id="IPR010905">
    <property type="entry name" value="Glyco_hydro_88"/>
</dbReference>
<dbReference type="RefSeq" id="WP_150353400.1">
    <property type="nucleotide sequence ID" value="NZ_RZNZ01000004.1"/>
</dbReference>
<evidence type="ECO:0000313" key="3">
    <source>
        <dbReference type="EMBL" id="KAA8824329.1"/>
    </source>
</evidence>
<gene>
    <name evidence="3" type="ORF">EM848_02335</name>
    <name evidence="2" type="ORF">EMO90_04315</name>
</gene>
<evidence type="ECO:0000313" key="5">
    <source>
        <dbReference type="Proteomes" id="UP000374630"/>
    </source>
</evidence>
<dbReference type="EMBL" id="RZNZ01000004">
    <property type="protein sequence ID" value="KAA8821384.1"/>
    <property type="molecule type" value="Genomic_DNA"/>
</dbReference>
<evidence type="ECO:0000313" key="2">
    <source>
        <dbReference type="EMBL" id="KAA8821384.1"/>
    </source>
</evidence>
<dbReference type="GO" id="GO:0005975">
    <property type="term" value="P:carbohydrate metabolic process"/>
    <property type="evidence" value="ECO:0007669"/>
    <property type="project" value="InterPro"/>
</dbReference>
<dbReference type="InterPro" id="IPR012341">
    <property type="entry name" value="6hp_glycosidase-like_sf"/>
</dbReference>
<name>A0A5J5E651_9BIFI</name>
<dbReference type="EMBL" id="RZOA01000003">
    <property type="protein sequence ID" value="KAA8824329.1"/>
    <property type="molecule type" value="Genomic_DNA"/>
</dbReference>
<dbReference type="Pfam" id="PF07470">
    <property type="entry name" value="Glyco_hydro_88"/>
    <property type="match status" value="1"/>
</dbReference>
<dbReference type="Gene3D" id="1.50.10.10">
    <property type="match status" value="1"/>
</dbReference>
<protein>
    <submittedName>
        <fullName evidence="3">Glycoside hydrolase family 105 protein</fullName>
    </submittedName>
</protein>
<organism evidence="3 4">
    <name type="scientific">Bifidobacterium vespertilionis</name>
    <dbReference type="NCBI Taxonomy" id="2562524"/>
    <lineage>
        <taxon>Bacteria</taxon>
        <taxon>Bacillati</taxon>
        <taxon>Actinomycetota</taxon>
        <taxon>Actinomycetes</taxon>
        <taxon>Bifidobacteriales</taxon>
        <taxon>Bifidobacteriaceae</taxon>
        <taxon>Bifidobacterium</taxon>
    </lineage>
</organism>
<dbReference type="InterPro" id="IPR008928">
    <property type="entry name" value="6-hairpin_glycosidase_sf"/>
</dbReference>
<dbReference type="Proteomes" id="UP000374630">
    <property type="component" value="Unassembled WGS sequence"/>
</dbReference>
<evidence type="ECO:0000256" key="1">
    <source>
        <dbReference type="ARBA" id="ARBA00022801"/>
    </source>
</evidence>